<evidence type="ECO:0000313" key="1">
    <source>
        <dbReference type="EMBL" id="MCU7693714.1"/>
    </source>
</evidence>
<sequence>MENINSLDFEKILSLLSEIKERENKNMIKESVAACAVEAIQNIFKN</sequence>
<keyword evidence="2" id="KW-1185">Reference proteome</keyword>
<dbReference type="AlphaFoldDB" id="A0AAE3IKY2"/>
<dbReference type="RefSeq" id="WP_263037201.1">
    <property type="nucleotide sequence ID" value="NZ_JAOTPL010000004.1"/>
</dbReference>
<gene>
    <name evidence="1" type="ORF">OD355_04190</name>
</gene>
<proteinExistence type="predicted"/>
<comment type="caution">
    <text evidence="1">The sequence shown here is derived from an EMBL/GenBank/DDBJ whole genome shotgun (WGS) entry which is preliminary data.</text>
</comment>
<evidence type="ECO:0000313" key="2">
    <source>
        <dbReference type="Proteomes" id="UP001209317"/>
    </source>
</evidence>
<name>A0AAE3IKY2_9BACT</name>
<reference evidence="1" key="1">
    <citation type="submission" date="2022-10" db="EMBL/GenBank/DDBJ databases">
        <authorList>
            <person name="Kim H.S."/>
            <person name="Kim J.-S."/>
            <person name="Suh M.K."/>
            <person name="Eom M.K."/>
            <person name="Lee J.-S."/>
        </authorList>
    </citation>
    <scope>NUCLEOTIDE SEQUENCE</scope>
    <source>
        <strain evidence="1">LIP-5</strain>
    </source>
</reference>
<accession>A0AAE3IKY2</accession>
<protein>
    <submittedName>
        <fullName evidence="1">Uncharacterized protein</fullName>
    </submittedName>
</protein>
<dbReference type="Proteomes" id="UP001209317">
    <property type="component" value="Unassembled WGS sequence"/>
</dbReference>
<organism evidence="1 2">
    <name type="scientific">Haoranjiania flava</name>
    <dbReference type="NCBI Taxonomy" id="1856322"/>
    <lineage>
        <taxon>Bacteria</taxon>
        <taxon>Pseudomonadati</taxon>
        <taxon>Bacteroidota</taxon>
        <taxon>Chitinophagia</taxon>
        <taxon>Chitinophagales</taxon>
        <taxon>Chitinophagaceae</taxon>
        <taxon>Haoranjiania</taxon>
    </lineage>
</organism>
<dbReference type="EMBL" id="JAOTPL010000004">
    <property type="protein sequence ID" value="MCU7693714.1"/>
    <property type="molecule type" value="Genomic_DNA"/>
</dbReference>